<evidence type="ECO:0000256" key="1">
    <source>
        <dbReference type="SAM" id="MobiDB-lite"/>
    </source>
</evidence>
<feature type="compositionally biased region" description="Low complexity" evidence="1">
    <location>
        <begin position="219"/>
        <end position="235"/>
    </location>
</feature>
<proteinExistence type="predicted"/>
<evidence type="ECO:0000313" key="3">
    <source>
        <dbReference type="Proteomes" id="UP000011761"/>
    </source>
</evidence>
<dbReference type="Proteomes" id="UP000011761">
    <property type="component" value="Unassembled WGS sequence"/>
</dbReference>
<feature type="compositionally biased region" description="Basic and acidic residues" evidence="1">
    <location>
        <begin position="157"/>
        <end position="168"/>
    </location>
</feature>
<dbReference type="RefSeq" id="XP_007677314.1">
    <property type="nucleotide sequence ID" value="XM_007679124.1"/>
</dbReference>
<feature type="region of interest" description="Disordered" evidence="1">
    <location>
        <begin position="145"/>
        <end position="278"/>
    </location>
</feature>
<feature type="compositionally biased region" description="Basic residues" evidence="1">
    <location>
        <begin position="63"/>
        <end position="72"/>
    </location>
</feature>
<feature type="compositionally biased region" description="Low complexity" evidence="1">
    <location>
        <begin position="82"/>
        <end position="98"/>
    </location>
</feature>
<protein>
    <submittedName>
        <fullName evidence="2">Uncharacterized protein</fullName>
    </submittedName>
</protein>
<feature type="compositionally biased region" description="Low complexity" evidence="1">
    <location>
        <begin position="18"/>
        <end position="27"/>
    </location>
</feature>
<feature type="compositionally biased region" description="Basic and acidic residues" evidence="1">
    <location>
        <begin position="206"/>
        <end position="215"/>
    </location>
</feature>
<feature type="region of interest" description="Disordered" evidence="1">
    <location>
        <begin position="1"/>
        <end position="133"/>
    </location>
</feature>
<gene>
    <name evidence="2" type="ORF">BAUCODRAFT_517472</name>
</gene>
<feature type="compositionally biased region" description="Low complexity" evidence="1">
    <location>
        <begin position="173"/>
        <end position="182"/>
    </location>
</feature>
<keyword evidence="3" id="KW-1185">Reference proteome</keyword>
<reference evidence="2 3" key="1">
    <citation type="journal article" date="2012" name="PLoS Pathog.">
        <title>Diverse lifestyles and strategies of plant pathogenesis encoded in the genomes of eighteen Dothideomycetes fungi.</title>
        <authorList>
            <person name="Ohm R.A."/>
            <person name="Feau N."/>
            <person name="Henrissat B."/>
            <person name="Schoch C.L."/>
            <person name="Horwitz B.A."/>
            <person name="Barry K.W."/>
            <person name="Condon B.J."/>
            <person name="Copeland A.C."/>
            <person name="Dhillon B."/>
            <person name="Glaser F."/>
            <person name="Hesse C.N."/>
            <person name="Kosti I."/>
            <person name="LaButti K."/>
            <person name="Lindquist E.A."/>
            <person name="Lucas S."/>
            <person name="Salamov A.A."/>
            <person name="Bradshaw R.E."/>
            <person name="Ciuffetti L."/>
            <person name="Hamelin R.C."/>
            <person name="Kema G.H.J."/>
            <person name="Lawrence C."/>
            <person name="Scott J.A."/>
            <person name="Spatafora J.W."/>
            <person name="Turgeon B.G."/>
            <person name="de Wit P.J.G.M."/>
            <person name="Zhong S."/>
            <person name="Goodwin S.B."/>
            <person name="Grigoriev I.V."/>
        </authorList>
    </citation>
    <scope>NUCLEOTIDE SEQUENCE [LARGE SCALE GENOMIC DNA]</scope>
    <source>
        <strain evidence="2 3">UAMH 10762</strain>
    </source>
</reference>
<accession>M2NB65</accession>
<name>M2NB65_BAUPA</name>
<dbReference type="HOGENOM" id="CLU_891340_0_0_1"/>
<evidence type="ECO:0000313" key="2">
    <source>
        <dbReference type="EMBL" id="EMC96095.1"/>
    </source>
</evidence>
<feature type="compositionally biased region" description="Basic and acidic residues" evidence="1">
    <location>
        <begin position="236"/>
        <end position="253"/>
    </location>
</feature>
<sequence>MAPKRPTTPERPRSKRIQAAAKQAAKGAQEEAKAVAAEANTKKKRASPGRPKGSTKKVTTGRVTKKASPKKKATPEKKATPKKPAAATTTKKAAGAKKAAPKKHAVDADHADDDEHAAKKKHTLKELFPSSDEVLRMADCLGRMAPMRTFRNPPGSHSHDKPKPDKRPASTQSKCKVSKGSSSTGGLGRSSSKPPVGKQGKHDKHDHHDDHDHHGKAGKQGSSGRSSSKPPASKPGSREHTPAGKEKSHGHSDHHPRHHSHEPEGVVKNVSESLKSGMDMVGNRMGEAMEAASHYVGAGGRARSKSPGKSKH</sequence>
<dbReference type="EMBL" id="KB445556">
    <property type="protein sequence ID" value="EMC96095.1"/>
    <property type="molecule type" value="Genomic_DNA"/>
</dbReference>
<dbReference type="KEGG" id="bcom:BAUCODRAFT_517472"/>
<dbReference type="AlphaFoldDB" id="M2NB65"/>
<organism evidence="2 3">
    <name type="scientific">Baudoinia panamericana (strain UAMH 10762)</name>
    <name type="common">Angels' share fungus</name>
    <name type="synonym">Baudoinia compniacensis (strain UAMH 10762)</name>
    <dbReference type="NCBI Taxonomy" id="717646"/>
    <lineage>
        <taxon>Eukaryota</taxon>
        <taxon>Fungi</taxon>
        <taxon>Dikarya</taxon>
        <taxon>Ascomycota</taxon>
        <taxon>Pezizomycotina</taxon>
        <taxon>Dothideomycetes</taxon>
        <taxon>Dothideomycetidae</taxon>
        <taxon>Mycosphaerellales</taxon>
        <taxon>Teratosphaeriaceae</taxon>
        <taxon>Baudoinia</taxon>
    </lineage>
</organism>
<dbReference type="GeneID" id="19115084"/>